<dbReference type="EMBL" id="CP025299">
    <property type="protein sequence ID" value="AUG29576.1"/>
    <property type="molecule type" value="Genomic_DNA"/>
</dbReference>
<proteinExistence type="predicted"/>
<organism evidence="1 2">
    <name type="scientific">Microbacterium hominis</name>
    <dbReference type="NCBI Taxonomy" id="162426"/>
    <lineage>
        <taxon>Bacteria</taxon>
        <taxon>Bacillati</taxon>
        <taxon>Actinomycetota</taxon>
        <taxon>Actinomycetes</taxon>
        <taxon>Micrococcales</taxon>
        <taxon>Microbacteriaceae</taxon>
        <taxon>Microbacterium</taxon>
    </lineage>
</organism>
<dbReference type="Proteomes" id="UP000233276">
    <property type="component" value="Chromosome"/>
</dbReference>
<protein>
    <submittedName>
        <fullName evidence="1">Uncharacterized protein</fullName>
    </submittedName>
</protein>
<dbReference type="AlphaFoldDB" id="A0A2K9DQS1"/>
<reference evidence="1 2" key="1">
    <citation type="submission" date="2017-12" db="EMBL/GenBank/DDBJ databases">
        <title>Isolation and characterization of estrogens degradatiion strain Microbacterium hominis SJTG1.</title>
        <authorList>
            <person name="Xiong W."/>
            <person name="Yin C."/>
            <person name="Zheng D."/>
            <person name="Liang R."/>
        </authorList>
    </citation>
    <scope>NUCLEOTIDE SEQUENCE [LARGE SCALE GENOMIC DNA]</scope>
    <source>
        <strain evidence="1 2">SJTG1</strain>
    </source>
</reference>
<gene>
    <name evidence="1" type="ORF">CXR34_09020</name>
</gene>
<evidence type="ECO:0000313" key="1">
    <source>
        <dbReference type="EMBL" id="AUG29576.1"/>
    </source>
</evidence>
<evidence type="ECO:0000313" key="2">
    <source>
        <dbReference type="Proteomes" id="UP000233276"/>
    </source>
</evidence>
<dbReference type="KEGG" id="mhos:CXR34_09020"/>
<accession>A0A2K9DQS1</accession>
<sequence length="155" mass="16994">MVSMQFDIGSFFIGLAVLPATAALVKVAITLVSLFVLRTIAPDGCLVCDHRGSWKVGERSNAAYYLDDLRHDVLWRRRRWHGAAWRAHRWNSAWVDGGEEHTVSCDRPGCEILGVRGPYSDRPIAAAVGRQHELACHSGSVTTSVKTSPAKATVP</sequence>
<name>A0A2K9DQS1_9MICO</name>